<dbReference type="EC" id="3.2.1.1" evidence="6"/>
<comment type="similarity">
    <text evidence="1 5">Belongs to the glycosyl hydrolase 13 family.</text>
</comment>
<evidence type="ECO:0000256" key="3">
    <source>
        <dbReference type="ARBA" id="ARBA00023277"/>
    </source>
</evidence>
<dbReference type="EMBL" id="FNXF01000002">
    <property type="protein sequence ID" value="SEH63831.1"/>
    <property type="molecule type" value="Genomic_DNA"/>
</dbReference>
<dbReference type="SUPFAM" id="SSF51011">
    <property type="entry name" value="Glycosyl hydrolase domain"/>
    <property type="match status" value="1"/>
</dbReference>
<evidence type="ECO:0000256" key="7">
    <source>
        <dbReference type="SAM" id="SignalP"/>
    </source>
</evidence>
<feature type="chain" id="PRO_5011651080" description="Alpha-amylase" evidence="7">
    <location>
        <begin position="31"/>
        <end position="474"/>
    </location>
</feature>
<feature type="domain" description="Glycosyl hydrolase family 13 catalytic" evidence="8">
    <location>
        <begin position="31"/>
        <end position="389"/>
    </location>
</feature>
<reference evidence="10" key="1">
    <citation type="submission" date="2016-10" db="EMBL/GenBank/DDBJ databases">
        <authorList>
            <person name="Varghese N."/>
            <person name="Submissions S."/>
        </authorList>
    </citation>
    <scope>NUCLEOTIDE SEQUENCE [LARGE SCALE GENOMIC DNA]</scope>
    <source>
        <strain evidence="10">DSM 17616</strain>
    </source>
</reference>
<dbReference type="GO" id="GO:0043169">
    <property type="term" value="F:cation binding"/>
    <property type="evidence" value="ECO:0007669"/>
    <property type="project" value="InterPro"/>
</dbReference>
<dbReference type="RefSeq" id="WP_092789982.1">
    <property type="nucleotide sequence ID" value="NZ_FNXF01000002.1"/>
</dbReference>
<dbReference type="Gene3D" id="3.20.20.80">
    <property type="entry name" value="Glycosidases"/>
    <property type="match status" value="1"/>
</dbReference>
<evidence type="ECO:0000256" key="1">
    <source>
        <dbReference type="ARBA" id="ARBA00008061"/>
    </source>
</evidence>
<name>A0A1H6JP07_9GAMM</name>
<evidence type="ECO:0000313" key="9">
    <source>
        <dbReference type="EMBL" id="SEH63831.1"/>
    </source>
</evidence>
<keyword evidence="3 6" id="KW-0119">Carbohydrate metabolism</keyword>
<evidence type="ECO:0000259" key="8">
    <source>
        <dbReference type="SMART" id="SM00642"/>
    </source>
</evidence>
<evidence type="ECO:0000256" key="2">
    <source>
        <dbReference type="ARBA" id="ARBA00022801"/>
    </source>
</evidence>
<dbReference type="InterPro" id="IPR006047">
    <property type="entry name" value="GH13_cat_dom"/>
</dbReference>
<dbReference type="GO" id="GO:0004556">
    <property type="term" value="F:alpha-amylase activity"/>
    <property type="evidence" value="ECO:0007669"/>
    <property type="project" value="UniProtKB-UniRule"/>
</dbReference>
<dbReference type="CDD" id="cd11315">
    <property type="entry name" value="AmyAc_bac1_AmyA"/>
    <property type="match status" value="1"/>
</dbReference>
<feature type="signal peptide" evidence="7">
    <location>
        <begin position="1"/>
        <end position="30"/>
    </location>
</feature>
<dbReference type="STRING" id="173990.SAMN05660691_00549"/>
<sequence>MQVISTMLKRQLLWLTLVVSSGVFSSAAVADAILHAFDWHYDEVAAKATEIKNLGYKAVLVAPPLKSNAGNCAWWQRYQPQDIRVIDHCKGNKQSFVNMINALNDANPARKVDVYADIVLNHMANERNGATDFPGQAAVNSYGSNSSYWNNQRLFGNLTQGLFGASDFNPANCISNYNDVWQVQNWRLCGGAGDAGLPDLNPNSWVVQQQRNYLTALKDLGVKGFRVDAAKHMTIWHINEIFTNSIKSGMYVFGEIITSGGAGNNEYDSFLSPYLTYTDHKAYDFPLFSAIRSAFGFGGSLSQLVNPLSNGQALQNSRAVTFTITHDIPTNDGFRYLIMDATDEYLAYAYIMGRDGGKPLIFSDSTGTDNNRWVNAYKADHIGKMLNFHNRMQGQGMEMLAWNDCAILFRRGQEGVVGINKCSSNQSFNINTNGRFYWYRNYRDVLSGGNLVYINGGSYNFSIPARQARMWYAD</sequence>
<dbReference type="OrthoDB" id="9805159at2"/>
<dbReference type="AlphaFoldDB" id="A0A1H6JP07"/>
<dbReference type="Pfam" id="PF00128">
    <property type="entry name" value="Alpha-amylase"/>
    <property type="match status" value="1"/>
</dbReference>
<dbReference type="InterPro" id="IPR006046">
    <property type="entry name" value="Alpha_amylase"/>
</dbReference>
<evidence type="ECO:0000256" key="5">
    <source>
        <dbReference type="RuleBase" id="RU003615"/>
    </source>
</evidence>
<dbReference type="InterPro" id="IPR017853">
    <property type="entry name" value="GH"/>
</dbReference>
<keyword evidence="4 6" id="KW-0326">Glycosidase</keyword>
<keyword evidence="7" id="KW-0732">Signal</keyword>
<dbReference type="PRINTS" id="PR00110">
    <property type="entry name" value="ALPHAAMYLASE"/>
</dbReference>
<dbReference type="SMART" id="SM00642">
    <property type="entry name" value="Aamy"/>
    <property type="match status" value="1"/>
</dbReference>
<dbReference type="SUPFAM" id="SSF51445">
    <property type="entry name" value="(Trans)glycosidases"/>
    <property type="match status" value="1"/>
</dbReference>
<evidence type="ECO:0000256" key="6">
    <source>
        <dbReference type="RuleBase" id="RU361134"/>
    </source>
</evidence>
<keyword evidence="10" id="KW-1185">Reference proteome</keyword>
<dbReference type="PANTHER" id="PTHR43447">
    <property type="entry name" value="ALPHA-AMYLASE"/>
    <property type="match status" value="1"/>
</dbReference>
<dbReference type="Proteomes" id="UP000199371">
    <property type="component" value="Unassembled WGS sequence"/>
</dbReference>
<keyword evidence="2 6" id="KW-0378">Hydrolase</keyword>
<proteinExistence type="inferred from homology"/>
<accession>A0A1H6JP07</accession>
<evidence type="ECO:0000313" key="10">
    <source>
        <dbReference type="Proteomes" id="UP000199371"/>
    </source>
</evidence>
<protein>
    <recommendedName>
        <fullName evidence="6">Alpha-amylase</fullName>
        <ecNumber evidence="6">3.2.1.1</ecNumber>
    </recommendedName>
</protein>
<dbReference type="GO" id="GO:0005975">
    <property type="term" value="P:carbohydrate metabolic process"/>
    <property type="evidence" value="ECO:0007669"/>
    <property type="project" value="InterPro"/>
</dbReference>
<gene>
    <name evidence="9" type="ORF">SAMN05660691_00549</name>
</gene>
<organism evidence="9 10">
    <name type="scientific">Rheinheimera pacifica</name>
    <dbReference type="NCBI Taxonomy" id="173990"/>
    <lineage>
        <taxon>Bacteria</taxon>
        <taxon>Pseudomonadati</taxon>
        <taxon>Pseudomonadota</taxon>
        <taxon>Gammaproteobacteria</taxon>
        <taxon>Chromatiales</taxon>
        <taxon>Chromatiaceae</taxon>
        <taxon>Rheinheimera</taxon>
    </lineage>
</organism>
<evidence type="ECO:0000256" key="4">
    <source>
        <dbReference type="ARBA" id="ARBA00023295"/>
    </source>
</evidence>
<comment type="catalytic activity">
    <reaction evidence="6">
        <text>Endohydrolysis of (1-&gt;4)-alpha-D-glucosidic linkages in polysaccharides containing three or more (1-&gt;4)-alpha-linked D-glucose units.</text>
        <dbReference type="EC" id="3.2.1.1"/>
    </reaction>
</comment>